<organism evidence="5 6">
    <name type="scientific">Babjeviella inositovora NRRL Y-12698</name>
    <dbReference type="NCBI Taxonomy" id="984486"/>
    <lineage>
        <taxon>Eukaryota</taxon>
        <taxon>Fungi</taxon>
        <taxon>Dikarya</taxon>
        <taxon>Ascomycota</taxon>
        <taxon>Saccharomycotina</taxon>
        <taxon>Pichiomycetes</taxon>
        <taxon>Serinales incertae sedis</taxon>
        <taxon>Babjeviella</taxon>
    </lineage>
</organism>
<dbReference type="STRING" id="984486.A0A1E3QWU6"/>
<evidence type="ECO:0000256" key="1">
    <source>
        <dbReference type="ARBA" id="ARBA00004123"/>
    </source>
</evidence>
<dbReference type="PANTHER" id="PTHR31344:SF0">
    <property type="entry name" value="NUCLEAR PORE COMPLEX PROTEIN NUP205"/>
    <property type="match status" value="1"/>
</dbReference>
<dbReference type="EMBL" id="KV454427">
    <property type="protein sequence ID" value="ODQ82158.1"/>
    <property type="molecule type" value="Genomic_DNA"/>
</dbReference>
<name>A0A1E3QWU6_9ASCO</name>
<dbReference type="GO" id="GO:0006999">
    <property type="term" value="P:nuclear pore organization"/>
    <property type="evidence" value="ECO:0007669"/>
    <property type="project" value="EnsemblFungi"/>
</dbReference>
<dbReference type="Pfam" id="PF11894">
    <property type="entry name" value="Nup192"/>
    <property type="match status" value="1"/>
</dbReference>
<dbReference type="GO" id="GO:0017056">
    <property type="term" value="F:structural constituent of nuclear pore"/>
    <property type="evidence" value="ECO:0007669"/>
    <property type="project" value="EnsemblFungi"/>
</dbReference>
<evidence type="ECO:0000313" key="5">
    <source>
        <dbReference type="EMBL" id="ODQ82158.1"/>
    </source>
</evidence>
<evidence type="ECO:0000256" key="3">
    <source>
        <dbReference type="ARBA" id="ARBA00022448"/>
    </source>
</evidence>
<dbReference type="InterPro" id="IPR021827">
    <property type="entry name" value="Nup186/Nup192/Nup205"/>
</dbReference>
<dbReference type="OrthoDB" id="2019644at2759"/>
<accession>A0A1E3QWU6</accession>
<dbReference type="GeneID" id="30149972"/>
<evidence type="ECO:0000256" key="2">
    <source>
        <dbReference type="ARBA" id="ARBA00005892"/>
    </source>
</evidence>
<comment type="subcellular location">
    <subcellularLocation>
        <location evidence="1">Nucleus</location>
    </subcellularLocation>
</comment>
<dbReference type="PANTHER" id="PTHR31344">
    <property type="entry name" value="NUCLEAR PORE COMPLEX PROTEIN NUP205"/>
    <property type="match status" value="1"/>
</dbReference>
<dbReference type="GO" id="GO:0044611">
    <property type="term" value="C:nuclear pore inner ring"/>
    <property type="evidence" value="ECO:0007669"/>
    <property type="project" value="EnsemblFungi"/>
</dbReference>
<evidence type="ECO:0000256" key="4">
    <source>
        <dbReference type="ARBA" id="ARBA00023242"/>
    </source>
</evidence>
<keyword evidence="4" id="KW-0539">Nucleus</keyword>
<reference evidence="6" key="1">
    <citation type="submission" date="2016-05" db="EMBL/GenBank/DDBJ databases">
        <title>Comparative genomics of biotechnologically important yeasts.</title>
        <authorList>
            <consortium name="DOE Joint Genome Institute"/>
            <person name="Riley R."/>
            <person name="Haridas S."/>
            <person name="Wolfe K.H."/>
            <person name="Lopes M.R."/>
            <person name="Hittinger C.T."/>
            <person name="Goker M."/>
            <person name="Salamov A."/>
            <person name="Wisecaver J."/>
            <person name="Long T.M."/>
            <person name="Aerts A.L."/>
            <person name="Barry K."/>
            <person name="Choi C."/>
            <person name="Clum A."/>
            <person name="Coughlan A.Y."/>
            <person name="Deshpande S."/>
            <person name="Douglass A.P."/>
            <person name="Hanson S.J."/>
            <person name="Klenk H.-P."/>
            <person name="Labutti K."/>
            <person name="Lapidus A."/>
            <person name="Lindquist E."/>
            <person name="Lipzen A."/>
            <person name="Meier-Kolthoff J.P."/>
            <person name="Ohm R.A."/>
            <person name="Otillar R.P."/>
            <person name="Pangilinan J."/>
            <person name="Peng Y."/>
            <person name="Rokas A."/>
            <person name="Rosa C.A."/>
            <person name="Scheuner C."/>
            <person name="Sibirny A.A."/>
            <person name="Slot J.C."/>
            <person name="Stielow J.B."/>
            <person name="Sun H."/>
            <person name="Kurtzman C.P."/>
            <person name="Blackwell M."/>
            <person name="Grigoriev I.V."/>
            <person name="Jeffries T.W."/>
        </authorList>
    </citation>
    <scope>NUCLEOTIDE SEQUENCE [LARGE SCALE GENOMIC DNA]</scope>
    <source>
        <strain evidence="6">NRRL Y-12698</strain>
    </source>
</reference>
<dbReference type="RefSeq" id="XP_018987486.1">
    <property type="nucleotide sequence ID" value="XM_019132119.1"/>
</dbReference>
<gene>
    <name evidence="5" type="ORF">BABINDRAFT_46440</name>
</gene>
<keyword evidence="6" id="KW-1185">Reference proteome</keyword>
<dbReference type="Proteomes" id="UP000094336">
    <property type="component" value="Unassembled WGS sequence"/>
</dbReference>
<protein>
    <submittedName>
        <fullName evidence="5">Uncharacterized protein</fullName>
    </submittedName>
</protein>
<proteinExistence type="inferred from homology"/>
<sequence length="1568" mass="171887">MVAAKVLLYASQESQGTSFLDSGRLAFYDRRMYILYLTSYLVNNPAHVEAAFTAPLLDTVLASMATIEAELADVKQKIAKHVLLAKNGIPLTAADYDTVFMRNVQFRRLTLYKQHQILGEILYGLFSQSPTLKQFNQVLAHTATYQPNDAFLMHHLPALLGYISQLVDEAAVVALFAQFSAAKDLQQRPFEAFIVMAFFVHALNLAHTRPALQPKLKYNDVIASTLAAIGAGAMEQFMCVAAEMSVEPPHEAFYDFRSLLEQHIPRLVPVQVLDADAAAPTQYLARAAHDLFSPQFLFLVLPLLHDVVYKFVKNCAPVLVYLKNSEEDTLLSKDDEDEETDVVDLDELSERADLERFYLAVHYLYASRPELSAAFWKSSAPPTASDTTFMDDTTMGNISVIPADSTELFGFLEWAAKATTSPLITATFCLMVAALASGSCENAELAYRLLSSAAPDAITLTSILGSLKYYRKALLPEAHDADPVLGEDSLVFIAGFLRVLKHIGAHATTGVKNDLFKKFGPVLGQFLRLLSPLHGGIFEVLLAISSDDLEVRYDLWRLVDEWVFEHIPEEKDAPFRAPEKARNLARAPKLFRARLTARADVVGFVELLVSLFAPRATIPTEKLRLSFPYDLGAGYRAPGVWPYIEFLLSDVFVTENDALQGSVLAMAVASLGDVDFKFLLDSAPAALLMVTGLEFPPTFKAFLQAHPAFSILNFVFSEKVYGALFKLLSVGVDGLDAGVRAVATVHDALRLVMGVVELQEVYVDIALPVLKDDVDRTVYLPSTRVGTHGLKCFEEALLFHLPVVAHVALYVGAPYVDVATVALDILARAAASAPFVADGLPGGRMLTCLSSIDESTRIRFGFISQLESPVDSAENYVLKLRLLRFLANNLMASASLAHFLLGFTIKTPSILTLGAPDEQGTIRSDGSVLKSVIQLVVQALGPVTATNVDYAPVRLAALGLELLVRLCKDRLTATLVMDYLREADMLYMLLKLDVKLDRATQWNAQTFDADLASDFAAASPGPGALLSFIGCRNNILAYVTMELYELSRRGALSRLLAFVTDLVEAKGFLRGAPKVLNFLDVLEFGFDELDTAAARELGARYNVAYLLSQVTLRDTCGPRGIFDVAVLENVCTLQMKTTVAPAARTAFRTDLMRAGTQLSDFLTGHLVAADLTRLQLTALHRWVQLVQVLVTDGMTTSARLNFILEVFQYILPKINDYYEVNVAFSEELVSLSVYLYDIYERDRAVLTAEVGAGTNQANVALSAARMFPLFKTCVAGIVCAQSSPALRSDLYVLANKYLKSVAGSADVVHDLRHTVKACAPKLIGVVCNDSICGEGAPRITSLLLMDSLCHLASHGKLNFVLMDMMKNNYLALLVRSIARTDDLITLCRAPRGDKLSGAPAVGVSADTLLYELTAFKTTLYFLIRVAASKQGAQQLVQCELFKTIRRAAFLRVDPDLGVDLVFDESKHGVSVKFSLDKPLAVANGISYFELLVPIFQLVSAVLLSMGSANQPVIQQVRELMVHFDKLTVGVLKRDALLELGGHEEESVSSMGLQEMVKLLVLLATLTHE</sequence>
<dbReference type="GO" id="GO:0046822">
    <property type="term" value="P:regulation of nucleocytoplasmic transport"/>
    <property type="evidence" value="ECO:0007669"/>
    <property type="project" value="EnsemblFungi"/>
</dbReference>
<keyword evidence="3" id="KW-0813">Transport</keyword>
<evidence type="ECO:0000313" key="6">
    <source>
        <dbReference type="Proteomes" id="UP000094336"/>
    </source>
</evidence>
<comment type="similarity">
    <text evidence="2">Belongs to the NUP186/NUP192/NUP205 family.</text>
</comment>